<evidence type="ECO:0000313" key="1">
    <source>
        <dbReference type="EMBL" id="STQ44576.1"/>
    </source>
</evidence>
<dbReference type="InterPro" id="IPR036661">
    <property type="entry name" value="Luciferase-like_sf"/>
</dbReference>
<dbReference type="GO" id="GO:0016705">
    <property type="term" value="F:oxidoreductase activity, acting on paired donors, with incorporation or reduction of molecular oxygen"/>
    <property type="evidence" value="ECO:0007669"/>
    <property type="project" value="InterPro"/>
</dbReference>
<proteinExistence type="predicted"/>
<dbReference type="SUPFAM" id="SSF51679">
    <property type="entry name" value="Bacterial luciferase-like"/>
    <property type="match status" value="1"/>
</dbReference>
<dbReference type="AlphaFoldDB" id="A0A377NF26"/>
<sequence length="58" mass="6314">MAASRCAGQEIFTLKYFADLARKAEAATLDNIFIADHVAVWDTVPSGMATTPTRVWSP</sequence>
<dbReference type="Proteomes" id="UP000254304">
    <property type="component" value="Unassembled WGS sequence"/>
</dbReference>
<protein>
    <submittedName>
        <fullName evidence="1">FMN-dependent oxidoreductase, nitrilotriacetate monooxygenase family</fullName>
    </submittedName>
</protein>
<dbReference type="GO" id="GO:0004497">
    <property type="term" value="F:monooxygenase activity"/>
    <property type="evidence" value="ECO:0007669"/>
    <property type="project" value="UniProtKB-KW"/>
</dbReference>
<dbReference type="Gene3D" id="3.20.20.30">
    <property type="entry name" value="Luciferase-like domain"/>
    <property type="match status" value="1"/>
</dbReference>
<dbReference type="EMBL" id="UGGO01000001">
    <property type="protein sequence ID" value="STQ44576.1"/>
    <property type="molecule type" value="Genomic_DNA"/>
</dbReference>
<accession>A0A377NF26</accession>
<name>A0A377NF26_9GAMM</name>
<keyword evidence="1" id="KW-0560">Oxidoreductase</keyword>
<organism evidence="1 2">
    <name type="scientific">Ewingella americana</name>
    <dbReference type="NCBI Taxonomy" id="41202"/>
    <lineage>
        <taxon>Bacteria</taxon>
        <taxon>Pseudomonadati</taxon>
        <taxon>Pseudomonadota</taxon>
        <taxon>Gammaproteobacteria</taxon>
        <taxon>Enterobacterales</taxon>
        <taxon>Yersiniaceae</taxon>
        <taxon>Ewingella</taxon>
    </lineage>
</organism>
<gene>
    <name evidence="1" type="ORF">NCTC12157_02298</name>
</gene>
<keyword evidence="1" id="KW-0503">Monooxygenase</keyword>
<evidence type="ECO:0000313" key="2">
    <source>
        <dbReference type="Proteomes" id="UP000254304"/>
    </source>
</evidence>
<reference evidence="1 2" key="1">
    <citation type="submission" date="2018-06" db="EMBL/GenBank/DDBJ databases">
        <authorList>
            <consortium name="Pathogen Informatics"/>
            <person name="Doyle S."/>
        </authorList>
    </citation>
    <scope>NUCLEOTIDE SEQUENCE [LARGE SCALE GENOMIC DNA]</scope>
    <source>
        <strain evidence="1 2">NCTC12157</strain>
    </source>
</reference>